<dbReference type="NCBIfam" id="TIGR03514">
    <property type="entry name" value="GldB_lipo"/>
    <property type="match status" value="1"/>
</dbReference>
<dbReference type="RefSeq" id="WP_092206665.1">
    <property type="nucleotide sequence ID" value="NZ_FOVN01000001.1"/>
</dbReference>
<dbReference type="InterPro" id="IPR019853">
    <property type="entry name" value="GldB-like"/>
</dbReference>
<dbReference type="Pfam" id="PF25594">
    <property type="entry name" value="GldB_lipo"/>
    <property type="match status" value="1"/>
</dbReference>
<evidence type="ECO:0000313" key="1">
    <source>
        <dbReference type="EMBL" id="SFN55078.1"/>
    </source>
</evidence>
<keyword evidence="2" id="KW-1185">Reference proteome</keyword>
<reference evidence="2" key="1">
    <citation type="submission" date="2016-10" db="EMBL/GenBank/DDBJ databases">
        <authorList>
            <person name="Varghese N."/>
            <person name="Submissions S."/>
        </authorList>
    </citation>
    <scope>NUCLEOTIDE SEQUENCE [LARGE SCALE GENOMIC DNA]</scope>
    <source>
        <strain evidence="2">DSM 23925</strain>
    </source>
</reference>
<organism evidence="1 2">
    <name type="scientific">Bizionia echini</name>
    <dbReference type="NCBI Taxonomy" id="649333"/>
    <lineage>
        <taxon>Bacteria</taxon>
        <taxon>Pseudomonadati</taxon>
        <taxon>Bacteroidota</taxon>
        <taxon>Flavobacteriia</taxon>
        <taxon>Flavobacteriales</taxon>
        <taxon>Flavobacteriaceae</taxon>
        <taxon>Bizionia</taxon>
    </lineage>
</organism>
<dbReference type="Proteomes" id="UP000198705">
    <property type="component" value="Unassembled WGS sequence"/>
</dbReference>
<protein>
    <submittedName>
        <fullName evidence="1">Protein involved in gliding motility GldB</fullName>
    </submittedName>
</protein>
<name>A0A1I4ZY09_9FLAO</name>
<dbReference type="OrthoDB" id="976022at2"/>
<dbReference type="EMBL" id="FOVN01000001">
    <property type="protein sequence ID" value="SFN55078.1"/>
    <property type="molecule type" value="Genomic_DNA"/>
</dbReference>
<sequence length="321" mass="37975">MRYLVNFLIVLCFLSCEQESQVEKDIEKIEVDFTVERFDKAFGDATPEDLPKLKQAFPFMFPEQYPDEFWEARMQDTLQQQLITESSQIFDDFSTEKDDITRLFQHLKYYFPEFRVPRVITTTSSVDYRNKVIVTDTLVLISIDTYLGKDHEFYNGISKYLKANFERNQIVVDLAAAYAEKQTFQMARKTLLDEMIYFGKQLYFKDVMIPFVSEHDKIGYTEDQLNWAQENEWFIWNYFIGKELLYDTNAKIPSRFINPAPFSKFYLEQVDNESPGRIGQFIGWQIVKSYMDNNTVSIKSLLTAEPLEIFNNSKYKPKENG</sequence>
<evidence type="ECO:0000313" key="2">
    <source>
        <dbReference type="Proteomes" id="UP000198705"/>
    </source>
</evidence>
<proteinExistence type="predicted"/>
<dbReference type="AlphaFoldDB" id="A0A1I4ZY09"/>
<accession>A0A1I4ZY09</accession>
<gene>
    <name evidence="1" type="ORF">SAMN04487989_1011176</name>
</gene>
<dbReference type="STRING" id="649333.SAMN04487989_1011176"/>